<evidence type="ECO:0000313" key="2">
    <source>
        <dbReference type="EMBL" id="CBJ80901.1"/>
    </source>
</evidence>
<protein>
    <submittedName>
        <fullName evidence="2">Uncharacterized protein</fullName>
    </submittedName>
</protein>
<sequence>MVLRLNSMKKAVKLLICFDIDLLVVGAMLDAMPMINIRDFLFSYPRFGNLNDVT</sequence>
<dbReference type="Proteomes" id="UP000002045">
    <property type="component" value="Chromosome"/>
</dbReference>
<name>D3V2D6_XENBS</name>
<proteinExistence type="predicted"/>
<dbReference type="HOGENOM" id="CLU_3207086_0_0_6"/>
<dbReference type="AlphaFoldDB" id="D3V2D6"/>
<gene>
    <name evidence="2" type="ordered locus">XBJ1_1775</name>
</gene>
<feature type="transmembrane region" description="Helical" evidence="1">
    <location>
        <begin position="12"/>
        <end position="35"/>
    </location>
</feature>
<organism evidence="2 3">
    <name type="scientific">Xenorhabdus bovienii (strain SS-2004)</name>
    <name type="common">Xenorhabdus nematophila subsp. bovienii</name>
    <dbReference type="NCBI Taxonomy" id="406818"/>
    <lineage>
        <taxon>Bacteria</taxon>
        <taxon>Pseudomonadati</taxon>
        <taxon>Pseudomonadota</taxon>
        <taxon>Gammaproteobacteria</taxon>
        <taxon>Enterobacterales</taxon>
        <taxon>Morganellaceae</taxon>
        <taxon>Xenorhabdus</taxon>
    </lineage>
</organism>
<keyword evidence="1" id="KW-1133">Transmembrane helix</keyword>
<keyword evidence="1" id="KW-0472">Membrane</keyword>
<keyword evidence="1" id="KW-0812">Transmembrane</keyword>
<evidence type="ECO:0000313" key="3">
    <source>
        <dbReference type="Proteomes" id="UP000002045"/>
    </source>
</evidence>
<dbReference type="KEGG" id="xbo:XBJ1_1775"/>
<reference evidence="2" key="1">
    <citation type="journal article" date="2011" name="PLoS ONE">
        <title>The entomopathogenic bacterial endosymbionts xenorhabdus and photorhabdus: convergent lifestyles from divergent genomes.</title>
        <authorList>
            <person name="Chaston J.M."/>
            <person name="Suen G."/>
            <person name="Tucker S.L."/>
            <person name="Andersen A.W."/>
            <person name="Bhasin A."/>
            <person name="Bode E."/>
            <person name="Bode H.B."/>
            <person name="Brachmann A.O."/>
            <person name="Cowles C.E."/>
            <person name="Cowles K.N."/>
            <person name="Darby C."/>
            <person name="de Leon L."/>
            <person name="Drace K."/>
            <person name="Du Z."/>
            <person name="Givaudan A."/>
            <person name="Herbert Tran E.E."/>
            <person name="Jewell K.A."/>
            <person name="Knack J.J."/>
            <person name="Krasomil-Osterfeld K.C."/>
            <person name="Kukor R."/>
            <person name="Lanois A."/>
            <person name="Latreille P."/>
            <person name="Leimgruber N.K."/>
            <person name="Lipke C.M."/>
            <person name="Liu R."/>
            <person name="Lu X."/>
            <person name="Martens E.C."/>
            <person name="Marri P.R."/>
            <person name="Medigue C."/>
            <person name="Menard M.L."/>
            <person name="Miller N.M."/>
            <person name="Morales-Soto N."/>
            <person name="Norton S."/>
            <person name="Ogier J.C."/>
            <person name="Orchard S.S."/>
            <person name="Park D."/>
            <person name="Park Y."/>
            <person name="Qurollo B.A."/>
            <person name="Sugar D.R."/>
            <person name="Richards G.R."/>
            <person name="Rouy Z."/>
            <person name="Slominski B."/>
            <person name="Slominski K."/>
            <person name="Snyder H."/>
            <person name="Tjaden B.C."/>
            <person name="van der Hoeven R."/>
            <person name="Welch R.D."/>
            <person name="Wheeler C."/>
            <person name="Xiang B."/>
            <person name="Barbazuk B."/>
            <person name="Gaudriault S."/>
            <person name="Goodner B."/>
            <person name="Slater S.C."/>
            <person name="Forst S."/>
            <person name="Goldman B.S."/>
            <person name="Goodrich-Blair H."/>
        </authorList>
    </citation>
    <scope>NUCLEOTIDE SEQUENCE [LARGE SCALE GENOMIC DNA]</scope>
    <source>
        <strain evidence="2">SS-2004</strain>
    </source>
</reference>
<dbReference type="EMBL" id="FN667741">
    <property type="protein sequence ID" value="CBJ80901.1"/>
    <property type="molecule type" value="Genomic_DNA"/>
</dbReference>
<evidence type="ECO:0000256" key="1">
    <source>
        <dbReference type="SAM" id="Phobius"/>
    </source>
</evidence>
<accession>D3V2D6</accession>